<keyword evidence="3" id="KW-0472">Membrane</keyword>
<dbReference type="GO" id="GO:0006465">
    <property type="term" value="P:signal peptide processing"/>
    <property type="evidence" value="ECO:0007669"/>
    <property type="project" value="UniProtKB-UniRule"/>
</dbReference>
<dbReference type="RefSeq" id="WP_188754770.1">
    <property type="nucleotide sequence ID" value="NZ_BMJY01000002.1"/>
</dbReference>
<dbReference type="GO" id="GO:0004252">
    <property type="term" value="F:serine-type endopeptidase activity"/>
    <property type="evidence" value="ECO:0007669"/>
    <property type="project" value="UniProtKB-UniRule"/>
</dbReference>
<sequence>MTLAPERDSAPSAHVPVAAGAPASARRRVRGRTRRSRGARIVLFARNGLVVLLGGIGAASIAWLAAASFFGLHLVILSTGSMSPGMPPGTAAVVRVVDAADLRVGDVVSVPRAHDDELVTHRVVEIEPGAAPGERLLTLRGDANATPDAHRYAVTQAGLVVASLPWVGFPIAQLASPVRVTILAVLIPLAVLWVMWPRGSRS</sequence>
<name>A0A917ML83_9MICO</name>
<accession>A0A917ML83</accession>
<evidence type="ECO:0000256" key="3">
    <source>
        <dbReference type="SAM" id="Phobius"/>
    </source>
</evidence>
<dbReference type="EC" id="3.4.21.89" evidence="1"/>
<evidence type="ECO:0000313" key="4">
    <source>
        <dbReference type="EMBL" id="GGH36648.1"/>
    </source>
</evidence>
<feature type="region of interest" description="Disordered" evidence="2">
    <location>
        <begin position="1"/>
        <end position="32"/>
    </location>
</feature>
<dbReference type="GO" id="GO:0009003">
    <property type="term" value="F:signal peptidase activity"/>
    <property type="evidence" value="ECO:0007669"/>
    <property type="project" value="UniProtKB-EC"/>
</dbReference>
<comment type="caution">
    <text evidence="4">The sequence shown here is derived from an EMBL/GenBank/DDBJ whole genome shotgun (WGS) entry which is preliminary data.</text>
</comment>
<protein>
    <recommendedName>
        <fullName evidence="1">Signal peptidase I</fullName>
        <ecNumber evidence="1">3.4.21.89</ecNumber>
    </recommendedName>
</protein>
<keyword evidence="3" id="KW-1133">Transmembrane helix</keyword>
<dbReference type="NCBIfam" id="TIGR02228">
    <property type="entry name" value="sigpep_I_arch"/>
    <property type="match status" value="1"/>
</dbReference>
<evidence type="ECO:0000256" key="2">
    <source>
        <dbReference type="SAM" id="MobiDB-lite"/>
    </source>
</evidence>
<keyword evidence="3" id="KW-0812">Transmembrane</keyword>
<dbReference type="EMBL" id="BMJY01000002">
    <property type="protein sequence ID" value="GGH36648.1"/>
    <property type="molecule type" value="Genomic_DNA"/>
</dbReference>
<dbReference type="InterPro" id="IPR001733">
    <property type="entry name" value="Peptidase_S26B"/>
</dbReference>
<proteinExistence type="predicted"/>
<reference evidence="4" key="1">
    <citation type="journal article" date="2014" name="Int. J. Syst. Evol. Microbiol.">
        <title>Complete genome sequence of Corynebacterium casei LMG S-19264T (=DSM 44701T), isolated from a smear-ripened cheese.</title>
        <authorList>
            <consortium name="US DOE Joint Genome Institute (JGI-PGF)"/>
            <person name="Walter F."/>
            <person name="Albersmeier A."/>
            <person name="Kalinowski J."/>
            <person name="Ruckert C."/>
        </authorList>
    </citation>
    <scope>NUCLEOTIDE SEQUENCE</scope>
    <source>
        <strain evidence="4">CGMCC 1.15794</strain>
    </source>
</reference>
<keyword evidence="5" id="KW-1185">Reference proteome</keyword>
<gene>
    <name evidence="4" type="ORF">GCM10010921_05950</name>
</gene>
<feature type="compositionally biased region" description="Low complexity" evidence="2">
    <location>
        <begin position="10"/>
        <end position="24"/>
    </location>
</feature>
<evidence type="ECO:0000256" key="1">
    <source>
        <dbReference type="NCBIfam" id="TIGR02228"/>
    </source>
</evidence>
<feature type="transmembrane region" description="Helical" evidence="3">
    <location>
        <begin position="174"/>
        <end position="196"/>
    </location>
</feature>
<feature type="transmembrane region" description="Helical" evidence="3">
    <location>
        <begin position="49"/>
        <end position="76"/>
    </location>
</feature>
<dbReference type="Proteomes" id="UP000657592">
    <property type="component" value="Unassembled WGS sequence"/>
</dbReference>
<dbReference type="AlphaFoldDB" id="A0A917ML83"/>
<reference evidence="4" key="2">
    <citation type="submission" date="2020-09" db="EMBL/GenBank/DDBJ databases">
        <authorList>
            <person name="Sun Q."/>
            <person name="Zhou Y."/>
        </authorList>
    </citation>
    <scope>NUCLEOTIDE SEQUENCE</scope>
    <source>
        <strain evidence="4">CGMCC 1.15794</strain>
    </source>
</reference>
<dbReference type="GO" id="GO:0016020">
    <property type="term" value="C:membrane"/>
    <property type="evidence" value="ECO:0007669"/>
    <property type="project" value="UniProtKB-UniRule"/>
</dbReference>
<organism evidence="4 5">
    <name type="scientific">Microbacterium album</name>
    <dbReference type="NCBI Taxonomy" id="2053191"/>
    <lineage>
        <taxon>Bacteria</taxon>
        <taxon>Bacillati</taxon>
        <taxon>Actinomycetota</taxon>
        <taxon>Actinomycetes</taxon>
        <taxon>Micrococcales</taxon>
        <taxon>Microbacteriaceae</taxon>
        <taxon>Microbacterium</taxon>
    </lineage>
</organism>
<evidence type="ECO:0000313" key="5">
    <source>
        <dbReference type="Proteomes" id="UP000657592"/>
    </source>
</evidence>